<sequence>MLCVCRGWSAADAKKGWLPPSLRRPYLLALSALLLLIALAVEILRQLSNRHNGLVQYQKVEDLSSSAWQAWGNAPTIVALVALIPWQGFAQEAFRLEPYFQLANPKGAPASVLFLDYNFDAGFLRPIRAARNRHWLVLGVSVMSLLIQDLAPSLLSGLVGLVSIQVLERRQVDTWPQLVDLDVQENWLAIEAAYRSTSQNPRGNLPRGHGNSTYATAPVAILADDSDGLSSLALDQPVYWSDMTCRNATVTAAASSTLFDVTTTEDPTRARGLSWNLSGLALAGTKSKSSCNISIALDTLIPFEDGSFQAHLTIKSETLLKSSVIALACQPVYRQAIANISLDSKSTLTTVDILPSTVRDLTDTEFSIHGFQNLMYSERAAAGLLMDHSLTNLSRPLVSSPVAVAGDTESLTLTQYQKQIADLWNNEFLDAINMFFDQHADAVRVDANHFTYALAIAVIHQTAVMVEVIMVLGFGLLLALGYIYPRRPSFLQGDPSSIAAQCGLVARLIGPETLHTLSHPSYHVAKTRALRKWAKGLWCKWTTVTGDRRLELCSMDGYPAKMCPLPAASRRHDRMPHFLTLPWFMIECVVLSGSVTALGLASRWIKIHTLESVTSTRFQISVICLIYGPTMLASMVCSLSNSLHRHFSVTEPWIWLRQGPISSKRLSVPSHAPMTALCMWLREGPRPSIAVLGLSVLCLLNLSLLVVSGGLFEPQLLTYFASPANLNTVYHTSIFLDQALRPDFQSYDRTIYPGTMSQSELPWTTSNMSFLPFTTGVLEGSIGVQSTATTRGFGTYLPSPSPLPRLPTPHRCRPTPNPIRLARHLRLPETQLLGFRLTLPRQHLHSSLLQPAPHHRILRGPVSPTGQILKHTSIPSDFPVTTDSLYQNLSTALETFNQNLGTFIHNLTVHPHPLPYYLSSFPNDQTTTLYQTARQGHTNSTVQDLTHATQSLYQRTFANYLTLHRPQLFPEGPPVPIPGTTVYTMWGLGPSTTAIVIIIAVVSVDILGLVAVFWCYYNRYDAPRIPKAIGSLVPWVGGTGLTLEGDGDQQYHFHPGVAADGERIWVLEVDTGMELGRIDSTINNTI</sequence>
<feature type="transmembrane region" description="Helical" evidence="1">
    <location>
        <begin position="464"/>
        <end position="484"/>
    </location>
</feature>
<dbReference type="GeneID" id="37229356"/>
<organism evidence="2 3">
    <name type="scientific">Aspergillus ibericus CBS 121593</name>
    <dbReference type="NCBI Taxonomy" id="1448316"/>
    <lineage>
        <taxon>Eukaryota</taxon>
        <taxon>Fungi</taxon>
        <taxon>Dikarya</taxon>
        <taxon>Ascomycota</taxon>
        <taxon>Pezizomycotina</taxon>
        <taxon>Eurotiomycetes</taxon>
        <taxon>Eurotiomycetidae</taxon>
        <taxon>Eurotiales</taxon>
        <taxon>Aspergillaceae</taxon>
        <taxon>Aspergillus</taxon>
        <taxon>Aspergillus subgen. Circumdati</taxon>
    </lineage>
</organism>
<dbReference type="EMBL" id="KZ824477">
    <property type="protein sequence ID" value="RAK96298.1"/>
    <property type="molecule type" value="Genomic_DNA"/>
</dbReference>
<dbReference type="Pfam" id="PF11915">
    <property type="entry name" value="DUF3433"/>
    <property type="match status" value="1"/>
</dbReference>
<proteinExistence type="predicted"/>
<feature type="transmembrane region" description="Helical" evidence="1">
    <location>
        <begin position="578"/>
        <end position="600"/>
    </location>
</feature>
<feature type="transmembrane region" description="Helical" evidence="1">
    <location>
        <begin position="26"/>
        <end position="44"/>
    </location>
</feature>
<dbReference type="STRING" id="1448316.A0A395GMW2"/>
<dbReference type="PANTHER" id="PTHR37544:SF3">
    <property type="entry name" value="SPRAY"/>
    <property type="match status" value="1"/>
</dbReference>
<dbReference type="OrthoDB" id="3248909at2759"/>
<feature type="transmembrane region" description="Helical" evidence="1">
    <location>
        <begin position="689"/>
        <end position="712"/>
    </location>
</feature>
<keyword evidence="1" id="KW-0472">Membrane</keyword>
<dbReference type="InterPro" id="IPR021840">
    <property type="entry name" value="DUF3433"/>
</dbReference>
<feature type="transmembrane region" description="Helical" evidence="1">
    <location>
        <begin position="994"/>
        <end position="1017"/>
    </location>
</feature>
<accession>A0A395GMW2</accession>
<evidence type="ECO:0000313" key="3">
    <source>
        <dbReference type="Proteomes" id="UP000249402"/>
    </source>
</evidence>
<dbReference type="Proteomes" id="UP000249402">
    <property type="component" value="Unassembled WGS sequence"/>
</dbReference>
<keyword evidence="1" id="KW-1133">Transmembrane helix</keyword>
<gene>
    <name evidence="2" type="ORF">BO80DRAFT_505503</name>
</gene>
<dbReference type="AlphaFoldDB" id="A0A395GMW2"/>
<evidence type="ECO:0000256" key="1">
    <source>
        <dbReference type="SAM" id="Phobius"/>
    </source>
</evidence>
<evidence type="ECO:0000313" key="2">
    <source>
        <dbReference type="EMBL" id="RAK96298.1"/>
    </source>
</evidence>
<protein>
    <submittedName>
        <fullName evidence="2">Uncharacterized protein</fullName>
    </submittedName>
</protein>
<feature type="transmembrane region" description="Helical" evidence="1">
    <location>
        <begin position="620"/>
        <end position="639"/>
    </location>
</feature>
<keyword evidence="1" id="KW-0812">Transmembrane</keyword>
<reference evidence="2 3" key="1">
    <citation type="submission" date="2018-02" db="EMBL/GenBank/DDBJ databases">
        <title>The genomes of Aspergillus section Nigri reveals drivers in fungal speciation.</title>
        <authorList>
            <consortium name="DOE Joint Genome Institute"/>
            <person name="Vesth T.C."/>
            <person name="Nybo J."/>
            <person name="Theobald S."/>
            <person name="Brandl J."/>
            <person name="Frisvad J.C."/>
            <person name="Nielsen K.F."/>
            <person name="Lyhne E.K."/>
            <person name="Kogle M.E."/>
            <person name="Kuo A."/>
            <person name="Riley R."/>
            <person name="Clum A."/>
            <person name="Nolan M."/>
            <person name="Lipzen A."/>
            <person name="Salamov A."/>
            <person name="Henrissat B."/>
            <person name="Wiebenga A."/>
            <person name="De vries R.P."/>
            <person name="Grigoriev I.V."/>
            <person name="Mortensen U.H."/>
            <person name="Andersen M.R."/>
            <person name="Baker S.E."/>
        </authorList>
    </citation>
    <scope>NUCLEOTIDE SEQUENCE [LARGE SCALE GENOMIC DNA]</scope>
    <source>
        <strain evidence="2 3">CBS 121593</strain>
    </source>
</reference>
<dbReference type="VEuPathDB" id="FungiDB:BO80DRAFT_505503"/>
<name>A0A395GMW2_9EURO</name>
<dbReference type="RefSeq" id="XP_025570626.1">
    <property type="nucleotide sequence ID" value="XM_025724491.1"/>
</dbReference>
<dbReference type="PANTHER" id="PTHR37544">
    <property type="entry name" value="SPRAY-RELATED"/>
    <property type="match status" value="1"/>
</dbReference>
<keyword evidence="3" id="KW-1185">Reference proteome</keyword>